<evidence type="ECO:0000313" key="1">
    <source>
        <dbReference type="EMBL" id="GGD94844.1"/>
    </source>
</evidence>
<evidence type="ECO:0008006" key="3">
    <source>
        <dbReference type="Google" id="ProtNLM"/>
    </source>
</evidence>
<accession>A0A917E226</accession>
<dbReference type="AlphaFoldDB" id="A0A917E226"/>
<protein>
    <recommendedName>
        <fullName evidence="3">DUF433 domain-containing protein</fullName>
    </recommendedName>
</protein>
<evidence type="ECO:0000313" key="2">
    <source>
        <dbReference type="Proteomes" id="UP000644699"/>
    </source>
</evidence>
<dbReference type="Proteomes" id="UP000644699">
    <property type="component" value="Unassembled WGS sequence"/>
</dbReference>
<gene>
    <name evidence="1" type="ORF">GCM10011390_11990</name>
</gene>
<dbReference type="EMBL" id="BMIQ01000001">
    <property type="protein sequence ID" value="GGD94844.1"/>
    <property type="molecule type" value="Genomic_DNA"/>
</dbReference>
<keyword evidence="2" id="KW-1185">Reference proteome</keyword>
<reference evidence="1" key="1">
    <citation type="journal article" date="2014" name="Int. J. Syst. Evol. Microbiol.">
        <title>Complete genome sequence of Corynebacterium casei LMG S-19264T (=DSM 44701T), isolated from a smear-ripened cheese.</title>
        <authorList>
            <consortium name="US DOE Joint Genome Institute (JGI-PGF)"/>
            <person name="Walter F."/>
            <person name="Albersmeier A."/>
            <person name="Kalinowski J."/>
            <person name="Ruckert C."/>
        </authorList>
    </citation>
    <scope>NUCLEOTIDE SEQUENCE</scope>
    <source>
        <strain evidence="1">CGMCC 1.15367</strain>
    </source>
</reference>
<proteinExistence type="predicted"/>
<name>A0A917E226_9HYPH</name>
<comment type="caution">
    <text evidence="1">The sequence shown here is derived from an EMBL/GenBank/DDBJ whole genome shotgun (WGS) entry which is preliminary data.</text>
</comment>
<organism evidence="1 2">
    <name type="scientific">Aureimonas endophytica</name>
    <dbReference type="NCBI Taxonomy" id="2027858"/>
    <lineage>
        <taxon>Bacteria</taxon>
        <taxon>Pseudomonadati</taxon>
        <taxon>Pseudomonadota</taxon>
        <taxon>Alphaproteobacteria</taxon>
        <taxon>Hyphomicrobiales</taxon>
        <taxon>Aurantimonadaceae</taxon>
        <taxon>Aureimonas</taxon>
    </lineage>
</organism>
<reference evidence="1" key="2">
    <citation type="submission" date="2020-09" db="EMBL/GenBank/DDBJ databases">
        <authorList>
            <person name="Sun Q."/>
            <person name="Zhou Y."/>
        </authorList>
    </citation>
    <scope>NUCLEOTIDE SEQUENCE</scope>
    <source>
        <strain evidence="1">CGMCC 1.15367</strain>
    </source>
</reference>
<sequence>MDVGSYTAAEASRLLRTPMRNIRRWMLGYSYGPREARRFSPPLWRSQLSMIEDHLELGFRDLIELRFVAEFTKAGLGILAIRNCLEHARACVEDERPFSTRRFRTDGKTIFLESIPEAGEGELLDLRSRQFVFQRIVERSFKDLDIEDDAVTRWRPFKGKASIVIDPVRSFGQPIVAAHGVPTIVLADAARAEGSIDRVARLYEIEIDLVRDAVRFEESLIAA</sequence>